<comment type="caution">
    <text evidence="1">The sequence shown here is derived from an EMBL/GenBank/DDBJ whole genome shotgun (WGS) entry which is preliminary data.</text>
</comment>
<dbReference type="EMBL" id="JACHEF010000006">
    <property type="protein sequence ID" value="MBB6412812.1"/>
    <property type="molecule type" value="Genomic_DNA"/>
</dbReference>
<proteinExistence type="predicted"/>
<dbReference type="Proteomes" id="UP000556329">
    <property type="component" value="Unassembled WGS sequence"/>
</dbReference>
<accession>A0A841PRW1</accession>
<keyword evidence="2" id="KW-1185">Reference proteome</keyword>
<gene>
    <name evidence="1" type="ORF">HNQ71_005504</name>
</gene>
<reference evidence="1 2" key="1">
    <citation type="submission" date="2020-08" db="EMBL/GenBank/DDBJ databases">
        <title>Genomic Encyclopedia of Type Strains, Phase IV (KMG-IV): sequencing the most valuable type-strain genomes for metagenomic binning, comparative biology and taxonomic classification.</title>
        <authorList>
            <person name="Goeker M."/>
        </authorList>
    </citation>
    <scope>NUCLEOTIDE SEQUENCE [LARGE SCALE GENOMIC DNA]</scope>
    <source>
        <strain evidence="1 2">DSM 100039</strain>
    </source>
</reference>
<name>A0A841PRW1_9HYPH</name>
<organism evidence="1 2">
    <name type="scientific">Mesorhizobium sangaii</name>
    <dbReference type="NCBI Taxonomy" id="505389"/>
    <lineage>
        <taxon>Bacteria</taxon>
        <taxon>Pseudomonadati</taxon>
        <taxon>Pseudomonadota</taxon>
        <taxon>Alphaproteobacteria</taxon>
        <taxon>Hyphomicrobiales</taxon>
        <taxon>Phyllobacteriaceae</taxon>
        <taxon>Mesorhizobium</taxon>
    </lineage>
</organism>
<evidence type="ECO:0000313" key="1">
    <source>
        <dbReference type="EMBL" id="MBB6412812.1"/>
    </source>
</evidence>
<evidence type="ECO:0000313" key="2">
    <source>
        <dbReference type="Proteomes" id="UP000556329"/>
    </source>
</evidence>
<dbReference type="AlphaFoldDB" id="A0A841PRW1"/>
<protein>
    <submittedName>
        <fullName evidence="1">Uncharacterized protein</fullName>
    </submittedName>
</protein>
<sequence>MRGGAHVRGVHVGDGHRFRRDRGFGSDFYDDGYCGYPYPYYEYHDLYPYCP</sequence>